<evidence type="ECO:0000256" key="2">
    <source>
        <dbReference type="RuleBase" id="RU003876"/>
    </source>
</evidence>
<dbReference type="KEGG" id="tve:TRV_08148"/>
<dbReference type="OrthoDB" id="19419at2759"/>
<organism evidence="4 5">
    <name type="scientific">Trichophyton verrucosum (strain HKI 0517)</name>
    <dbReference type="NCBI Taxonomy" id="663202"/>
    <lineage>
        <taxon>Eukaryota</taxon>
        <taxon>Fungi</taxon>
        <taxon>Dikarya</taxon>
        <taxon>Ascomycota</taxon>
        <taxon>Pezizomycotina</taxon>
        <taxon>Eurotiomycetes</taxon>
        <taxon>Eurotiomycetidae</taxon>
        <taxon>Onygenales</taxon>
        <taxon>Arthrodermataceae</taxon>
        <taxon>Trichophyton</taxon>
    </lineage>
</organism>
<evidence type="ECO:0000256" key="1">
    <source>
        <dbReference type="ARBA" id="ARBA00009947"/>
    </source>
</evidence>
<reference evidence="5" key="1">
    <citation type="journal article" date="2011" name="Genome Biol.">
        <title>Comparative and functional genomics provide insights into the pathogenicity of dermatophytic fungi.</title>
        <authorList>
            <person name="Burmester A."/>
            <person name="Shelest E."/>
            <person name="Gloeckner G."/>
            <person name="Heddergott C."/>
            <person name="Schindler S."/>
            <person name="Staib P."/>
            <person name="Heidel A."/>
            <person name="Felder M."/>
            <person name="Petzold A."/>
            <person name="Szafranski K."/>
            <person name="Feuermann M."/>
            <person name="Pedruzzi I."/>
            <person name="Priebe S."/>
            <person name="Groth M."/>
            <person name="Winkler R."/>
            <person name="Li W."/>
            <person name="Kniemeyer O."/>
            <person name="Schroeckh V."/>
            <person name="Hertweck C."/>
            <person name="Hube B."/>
            <person name="White T.C."/>
            <person name="Platzer M."/>
            <person name="Guthke R."/>
            <person name="Heitman J."/>
            <person name="Woestemeyer J."/>
            <person name="Zipfel P.F."/>
            <person name="Monod M."/>
            <person name="Brakhage A.A."/>
        </authorList>
    </citation>
    <scope>NUCLEOTIDE SEQUENCE [LARGE SCALE GENOMIC DNA]</scope>
    <source>
        <strain evidence="5">HKI 0517</strain>
    </source>
</reference>
<feature type="region of interest" description="Disordered" evidence="3">
    <location>
        <begin position="326"/>
        <end position="369"/>
    </location>
</feature>
<dbReference type="HOGENOM" id="CLU_038163_0_0_1"/>
<evidence type="ECO:0008006" key="6">
    <source>
        <dbReference type="Google" id="ProtNLM"/>
    </source>
</evidence>
<dbReference type="GO" id="GO:0006334">
    <property type="term" value="P:nucleosome assembly"/>
    <property type="evidence" value="ECO:0007669"/>
    <property type="project" value="InterPro"/>
</dbReference>
<keyword evidence="5" id="KW-1185">Reference proteome</keyword>
<feature type="region of interest" description="Disordered" evidence="3">
    <location>
        <begin position="419"/>
        <end position="449"/>
    </location>
</feature>
<evidence type="ECO:0000313" key="5">
    <source>
        <dbReference type="Proteomes" id="UP000008383"/>
    </source>
</evidence>
<feature type="compositionally biased region" description="Acidic residues" evidence="3">
    <location>
        <begin position="419"/>
        <end position="432"/>
    </location>
</feature>
<dbReference type="InterPro" id="IPR037231">
    <property type="entry name" value="NAP-like_sf"/>
</dbReference>
<dbReference type="InterPro" id="IPR002164">
    <property type="entry name" value="NAP_family"/>
</dbReference>
<dbReference type="EMBL" id="ACYE01000518">
    <property type="protein sequence ID" value="EFE37208.1"/>
    <property type="molecule type" value="Genomic_DNA"/>
</dbReference>
<feature type="compositionally biased region" description="Acidic residues" evidence="3">
    <location>
        <begin position="350"/>
        <end position="367"/>
    </location>
</feature>
<dbReference type="PANTHER" id="PTHR11875">
    <property type="entry name" value="TESTIS-SPECIFIC Y-ENCODED PROTEIN"/>
    <property type="match status" value="1"/>
</dbReference>
<accession>D4DLS4</accession>
<comment type="caution">
    <text evidence="4">The sequence shown here is derived from an EMBL/GenBank/DDBJ whole genome shotgun (WGS) entry which is preliminary data.</text>
</comment>
<dbReference type="RefSeq" id="XP_003017853.1">
    <property type="nucleotide sequence ID" value="XM_003017807.1"/>
</dbReference>
<comment type="similarity">
    <text evidence="1 2">Belongs to the nucleosome assembly protein (NAP) family.</text>
</comment>
<sequence>MYNSANAAKLTKKICLFPTLKLRPSPASHQPSTIIKHQLQLQLSIGHRDLAGDATLGYTDMADAGDDQVPLLERVEMPSKLPKELQREMTLLQDEFADAQVEHMRVGVNLMRPVYAKRNELIASKLKDLDFWPRVFSNLPAEIDEFILPSDAQILASCLKNFNIERIGVDEATGQGEPRSLRFTFEFDTGDDNIWFTNEKLVKDFHWRRELKITAAGKRRVWEGLVSEPVRINWKPDMDPTHGLLDAACDLAEAEKAFIKKEKKDKISEDERMNLPEFEKLVELAAKVEAQAAPDNEGEEDGDEDGASPAGLSFFAWFGYRGADVSEKESEAARKEDKETTEKRRKGEDIPGEDDDDDDDDEEEEDSLAIAEIFADGQNVAIAFGEEVWPEALQSYVDSYMVPDDFEDFDELDVEEMEALVAGGEDDDDEETGEKADKEERPRKKAKKA</sequence>
<dbReference type="Proteomes" id="UP000008383">
    <property type="component" value="Unassembled WGS sequence"/>
</dbReference>
<dbReference type="SUPFAM" id="SSF143113">
    <property type="entry name" value="NAP-like"/>
    <property type="match status" value="1"/>
</dbReference>
<evidence type="ECO:0000256" key="3">
    <source>
        <dbReference type="SAM" id="MobiDB-lite"/>
    </source>
</evidence>
<dbReference type="Pfam" id="PF00956">
    <property type="entry name" value="NAP"/>
    <property type="match status" value="1"/>
</dbReference>
<feature type="compositionally biased region" description="Basic and acidic residues" evidence="3">
    <location>
        <begin position="326"/>
        <end position="349"/>
    </location>
</feature>
<dbReference type="Gene3D" id="3.30.1120.90">
    <property type="entry name" value="Nucleosome assembly protein"/>
    <property type="match status" value="1"/>
</dbReference>
<proteinExistence type="inferred from homology"/>
<evidence type="ECO:0000313" key="4">
    <source>
        <dbReference type="EMBL" id="EFE37208.1"/>
    </source>
</evidence>
<name>D4DLS4_TRIVH</name>
<gene>
    <name evidence="4" type="ORF">TRV_08148</name>
</gene>
<feature type="compositionally biased region" description="Basic and acidic residues" evidence="3">
    <location>
        <begin position="433"/>
        <end position="442"/>
    </location>
</feature>
<protein>
    <recommendedName>
        <fullName evidence="6">NAP family protein</fullName>
    </recommendedName>
</protein>
<dbReference type="GO" id="GO:0005634">
    <property type="term" value="C:nucleus"/>
    <property type="evidence" value="ECO:0007669"/>
    <property type="project" value="InterPro"/>
</dbReference>
<dbReference type="GeneID" id="9583747"/>
<dbReference type="AlphaFoldDB" id="D4DLS4"/>